<keyword evidence="1" id="KW-0560">Oxidoreductase</keyword>
<dbReference type="InterPro" id="IPR055170">
    <property type="entry name" value="GFO_IDH_MocA-like_dom"/>
</dbReference>
<dbReference type="SUPFAM" id="SSF51735">
    <property type="entry name" value="NAD(P)-binding Rossmann-fold domains"/>
    <property type="match status" value="1"/>
</dbReference>
<dbReference type="Gene3D" id="3.30.360.10">
    <property type="entry name" value="Dihydrodipicolinate Reductase, domain 2"/>
    <property type="match status" value="1"/>
</dbReference>
<dbReference type="Proteomes" id="UP000653578">
    <property type="component" value="Unassembled WGS sequence"/>
</dbReference>
<dbReference type="Pfam" id="PF22725">
    <property type="entry name" value="GFO_IDH_MocA_C3"/>
    <property type="match status" value="1"/>
</dbReference>
<dbReference type="Gene3D" id="3.40.50.720">
    <property type="entry name" value="NAD(P)-binding Rossmann-like Domain"/>
    <property type="match status" value="1"/>
</dbReference>
<evidence type="ECO:0000259" key="3">
    <source>
        <dbReference type="Pfam" id="PF22725"/>
    </source>
</evidence>
<reference evidence="4 5" key="1">
    <citation type="submission" date="2019-10" db="EMBL/GenBank/DDBJ databases">
        <title>Description of Paenibacillus humi sp. nov.</title>
        <authorList>
            <person name="Carlier A."/>
            <person name="Qi S."/>
        </authorList>
    </citation>
    <scope>NUCLEOTIDE SEQUENCE [LARGE SCALE GENOMIC DNA]</scope>
    <source>
        <strain evidence="4 5">LMG 31461</strain>
    </source>
</reference>
<dbReference type="EMBL" id="WHNY01000067">
    <property type="protein sequence ID" value="NOU67107.1"/>
    <property type="molecule type" value="Genomic_DNA"/>
</dbReference>
<dbReference type="RefSeq" id="WP_171633838.1">
    <property type="nucleotide sequence ID" value="NZ_WHNY01000067.1"/>
</dbReference>
<protein>
    <submittedName>
        <fullName evidence="4">Gfo/Idh/MocA family oxidoreductase</fullName>
    </submittedName>
</protein>
<comment type="caution">
    <text evidence="4">The sequence shown here is derived from an EMBL/GenBank/DDBJ whole genome shotgun (WGS) entry which is preliminary data.</text>
</comment>
<proteinExistence type="predicted"/>
<feature type="domain" description="Gfo/Idh/MocA-like oxidoreductase N-terminal" evidence="2">
    <location>
        <begin position="7"/>
        <end position="132"/>
    </location>
</feature>
<keyword evidence="5" id="KW-1185">Reference proteome</keyword>
<dbReference type="SUPFAM" id="SSF55347">
    <property type="entry name" value="Glyceraldehyde-3-phosphate dehydrogenase-like, C-terminal domain"/>
    <property type="match status" value="1"/>
</dbReference>
<sequence length="377" mass="42338">MSLPRKVRVGMIGYKFMGKAHSHAYRDLPFYFDTDIEPVLQTIVGRDEANVKRAADKFGWLSYETDWRRLIERGDIDVIDIGTPNHLHAEIAIAAAQAGKHIICEKPLAMHKEQALTMWKAAQKANVIHMISHNYRFAPAIQYAKKLIDDGVIGDIYHVRAQYLQDWLMDADFPLVWRLKKDICGSGTLGDLMAHSIDLARFLVGEIKEVTGMMETFIKKRPVEGEQSMADVDVDDAVAALAKFENGAFGVFEASRFGKGNRNGNRLEINGSKGSLRWDMENMNTLQLYLDNDVFGMQGFRTIHCTESVHPYAGAYWPAGHGIGYEHTFINLIHAFTKGISTHVNPSPSFEDGYRNQVVLDAISKSASKGARIKVTY</sequence>
<dbReference type="Pfam" id="PF01408">
    <property type="entry name" value="GFO_IDH_MocA"/>
    <property type="match status" value="1"/>
</dbReference>
<dbReference type="InterPro" id="IPR000683">
    <property type="entry name" value="Gfo/Idh/MocA-like_OxRdtase_N"/>
</dbReference>
<evidence type="ECO:0000256" key="1">
    <source>
        <dbReference type="ARBA" id="ARBA00023002"/>
    </source>
</evidence>
<evidence type="ECO:0000313" key="4">
    <source>
        <dbReference type="EMBL" id="NOU67107.1"/>
    </source>
</evidence>
<organism evidence="4 5">
    <name type="scientific">Paenibacillus plantarum</name>
    <dbReference type="NCBI Taxonomy" id="2654975"/>
    <lineage>
        <taxon>Bacteria</taxon>
        <taxon>Bacillati</taxon>
        <taxon>Bacillota</taxon>
        <taxon>Bacilli</taxon>
        <taxon>Bacillales</taxon>
        <taxon>Paenibacillaceae</taxon>
        <taxon>Paenibacillus</taxon>
    </lineage>
</organism>
<dbReference type="PANTHER" id="PTHR43818:SF11">
    <property type="entry name" value="BCDNA.GH03377"/>
    <property type="match status" value="1"/>
</dbReference>
<dbReference type="InterPro" id="IPR036291">
    <property type="entry name" value="NAD(P)-bd_dom_sf"/>
</dbReference>
<evidence type="ECO:0000259" key="2">
    <source>
        <dbReference type="Pfam" id="PF01408"/>
    </source>
</evidence>
<accession>A0ABX1XF37</accession>
<feature type="domain" description="GFO/IDH/MocA-like oxidoreductase" evidence="3">
    <location>
        <begin position="141"/>
        <end position="277"/>
    </location>
</feature>
<gene>
    <name evidence="4" type="ORF">GC096_23985</name>
</gene>
<evidence type="ECO:0000313" key="5">
    <source>
        <dbReference type="Proteomes" id="UP000653578"/>
    </source>
</evidence>
<name>A0ABX1XF37_9BACL</name>
<dbReference type="PANTHER" id="PTHR43818">
    <property type="entry name" value="BCDNA.GH03377"/>
    <property type="match status" value="1"/>
</dbReference>
<dbReference type="InterPro" id="IPR050463">
    <property type="entry name" value="Gfo/Idh/MocA_oxidrdct_glycsds"/>
</dbReference>